<sequence>MQFALLAAFTAVLGAVGAMGSAALYSPLTGETLAETFYFKYINTERTVSNPKYATSLQVSLYPDKDGFKLIGQPAFSDSDPTTSEATLRADPATFPKGAYQFSVKEVGPRGTVFSDMFPVTLCSPDAC</sequence>
<evidence type="ECO:0000313" key="2">
    <source>
        <dbReference type="EMBL" id="VWP02408.1"/>
    </source>
</evidence>
<keyword evidence="1" id="KW-0732">Signal</keyword>
<organism evidence="2">
    <name type="scientific">Ganoderma boninense</name>
    <dbReference type="NCBI Taxonomy" id="34458"/>
    <lineage>
        <taxon>Eukaryota</taxon>
        <taxon>Fungi</taxon>
        <taxon>Dikarya</taxon>
        <taxon>Basidiomycota</taxon>
        <taxon>Agaricomycotina</taxon>
        <taxon>Agaricomycetes</taxon>
        <taxon>Polyporales</taxon>
        <taxon>Polyporaceae</taxon>
        <taxon>Ganoderma</taxon>
    </lineage>
</organism>
<accession>A0A5K1K9C0</accession>
<feature type="signal peptide" evidence="1">
    <location>
        <begin position="1"/>
        <end position="18"/>
    </location>
</feature>
<dbReference type="EMBL" id="LR730186">
    <property type="protein sequence ID" value="VWP02408.1"/>
    <property type="molecule type" value="Genomic_DNA"/>
</dbReference>
<gene>
    <name evidence="2" type="primary">Q96WW9</name>
</gene>
<reference evidence="2" key="1">
    <citation type="submission" date="2019-10" db="EMBL/GenBank/DDBJ databases">
        <authorList>
            <person name="Nor Muhammad N."/>
        </authorList>
    </citation>
    <scope>NUCLEOTIDE SEQUENCE</scope>
</reference>
<name>A0A5K1K9C0_9APHY</name>
<proteinExistence type="predicted"/>
<evidence type="ECO:0000256" key="1">
    <source>
        <dbReference type="SAM" id="SignalP"/>
    </source>
</evidence>
<feature type="chain" id="PRO_5023843315" evidence="1">
    <location>
        <begin position="19"/>
        <end position="128"/>
    </location>
</feature>
<protein>
    <submittedName>
        <fullName evidence="2">ABC-transporter</fullName>
    </submittedName>
</protein>
<dbReference type="AlphaFoldDB" id="A0A5K1K9C0"/>